<proteinExistence type="predicted"/>
<protein>
    <recommendedName>
        <fullName evidence="3">Lipoprotein</fullName>
    </recommendedName>
</protein>
<keyword evidence="2" id="KW-1185">Reference proteome</keyword>
<organism evidence="1 2">
    <name type="scientific">Microbacterium galbinum</name>
    <dbReference type="NCBI Taxonomy" id="2851646"/>
    <lineage>
        <taxon>Bacteria</taxon>
        <taxon>Bacillati</taxon>
        <taxon>Actinomycetota</taxon>
        <taxon>Actinomycetes</taxon>
        <taxon>Micrococcales</taxon>
        <taxon>Microbacteriaceae</taxon>
        <taxon>Microbacterium</taxon>
    </lineage>
</organism>
<gene>
    <name evidence="1" type="ORF">KV396_16370</name>
</gene>
<accession>A0ABY4IT38</accession>
<evidence type="ECO:0000313" key="1">
    <source>
        <dbReference type="EMBL" id="UPL15949.1"/>
    </source>
</evidence>
<dbReference type="Proteomes" id="UP000831963">
    <property type="component" value="Chromosome"/>
</dbReference>
<dbReference type="PROSITE" id="PS51257">
    <property type="entry name" value="PROKAR_LIPOPROTEIN"/>
    <property type="match status" value="1"/>
</dbReference>
<name>A0ABY4IT38_9MICO</name>
<reference evidence="1 2" key="1">
    <citation type="submission" date="2021-06" db="EMBL/GenBank/DDBJ databases">
        <title>Genome-based taxonomic framework of Microbacterium strains isolated from marine environment, the description of four new species and reclassification of four preexisting species.</title>
        <authorList>
            <person name="Lee S.D."/>
            <person name="Kim S.-M."/>
            <person name="Byeon Y.-S."/>
            <person name="Yang H.L."/>
            <person name="Kim I.S."/>
        </authorList>
    </citation>
    <scope>NUCLEOTIDE SEQUENCE [LARGE SCALE GENOMIC DNA]</scope>
    <source>
        <strain evidence="1 2">SSW1-36</strain>
    </source>
</reference>
<dbReference type="EMBL" id="CP078077">
    <property type="protein sequence ID" value="UPL15949.1"/>
    <property type="molecule type" value="Genomic_DNA"/>
</dbReference>
<evidence type="ECO:0000313" key="2">
    <source>
        <dbReference type="Proteomes" id="UP000831963"/>
    </source>
</evidence>
<evidence type="ECO:0008006" key="3">
    <source>
        <dbReference type="Google" id="ProtNLM"/>
    </source>
</evidence>
<sequence length="180" mass="19571">MRSLERNMRVLAVAGFAAVLLSACGPIDDANVKNDEKGTTPVAVSEVSLEQAKAQAQTMELEIAGLVPSESVLSVDQMPKGTLFSCSDVEWTWYGATTVTVVEGTDIEAIVRSIQAHYEGSRFDLRTRRDIADHFEVQLMSPDTAENYLVGEGFVSTEIRIDSGSACFTLPEGTWTRGSF</sequence>